<dbReference type="EMBL" id="WSEL01000009">
    <property type="protein sequence ID" value="MVQ32238.1"/>
    <property type="molecule type" value="Genomic_DNA"/>
</dbReference>
<dbReference type="InterPro" id="IPR014757">
    <property type="entry name" value="Tscrpt_reg_IclR_C"/>
</dbReference>
<dbReference type="InterPro" id="IPR050707">
    <property type="entry name" value="HTH_MetabolicPath_Reg"/>
</dbReference>
<evidence type="ECO:0000259" key="5">
    <source>
        <dbReference type="PROSITE" id="PS51078"/>
    </source>
</evidence>
<evidence type="ECO:0000313" key="7">
    <source>
        <dbReference type="Proteomes" id="UP000469385"/>
    </source>
</evidence>
<dbReference type="SUPFAM" id="SSF46785">
    <property type="entry name" value="Winged helix' DNA-binding domain"/>
    <property type="match status" value="1"/>
</dbReference>
<reference evidence="6 7" key="1">
    <citation type="submission" date="2019-12" db="EMBL/GenBank/DDBJ databases">
        <authorList>
            <person name="Huq M.A."/>
        </authorList>
    </citation>
    <scope>NUCLEOTIDE SEQUENCE [LARGE SCALE GENOMIC DNA]</scope>
    <source>
        <strain evidence="6 7">MAH-25</strain>
    </source>
</reference>
<dbReference type="GO" id="GO:0045892">
    <property type="term" value="P:negative regulation of DNA-templated transcription"/>
    <property type="evidence" value="ECO:0007669"/>
    <property type="project" value="TreeGrafter"/>
</dbReference>
<organism evidence="6 7">
    <name type="scientific">Ramlibacter pinisoli</name>
    <dbReference type="NCBI Taxonomy" id="2682844"/>
    <lineage>
        <taxon>Bacteria</taxon>
        <taxon>Pseudomonadati</taxon>
        <taxon>Pseudomonadota</taxon>
        <taxon>Betaproteobacteria</taxon>
        <taxon>Burkholderiales</taxon>
        <taxon>Comamonadaceae</taxon>
        <taxon>Ramlibacter</taxon>
    </lineage>
</organism>
<dbReference type="Gene3D" id="3.30.450.40">
    <property type="match status" value="1"/>
</dbReference>
<dbReference type="GO" id="GO:0003700">
    <property type="term" value="F:DNA-binding transcription factor activity"/>
    <property type="evidence" value="ECO:0007669"/>
    <property type="project" value="TreeGrafter"/>
</dbReference>
<dbReference type="InterPro" id="IPR029016">
    <property type="entry name" value="GAF-like_dom_sf"/>
</dbReference>
<feature type="domain" description="IclR-ED" evidence="5">
    <location>
        <begin position="86"/>
        <end position="269"/>
    </location>
</feature>
<gene>
    <name evidence="6" type="ORF">GON04_22475</name>
</gene>
<dbReference type="AlphaFoldDB" id="A0A6N8IZN0"/>
<dbReference type="Proteomes" id="UP000469385">
    <property type="component" value="Unassembled WGS sequence"/>
</dbReference>
<keyword evidence="2" id="KW-0238">DNA-binding</keyword>
<dbReference type="PROSITE" id="PS51078">
    <property type="entry name" value="ICLR_ED"/>
    <property type="match status" value="1"/>
</dbReference>
<keyword evidence="1" id="KW-0805">Transcription regulation</keyword>
<evidence type="ECO:0000256" key="3">
    <source>
        <dbReference type="ARBA" id="ARBA00023163"/>
    </source>
</evidence>
<dbReference type="Pfam" id="PF01614">
    <property type="entry name" value="IclR_C"/>
    <property type="match status" value="1"/>
</dbReference>
<keyword evidence="3" id="KW-0804">Transcription</keyword>
<name>A0A6N8IZN0_9BURK</name>
<sequence>MAMSSIAGDAEVTAGAGPRRNDQFVEAFAKGLQVIRAFPSQRQTATLAEIAQNAEMPRATVRRMLLTLVELGYATQDVDRFALTPKLLDLGFVYLHSIPLYRSAQDVLEALARELNELCSLTILDGTETVYLVHVQGRDFLGRGMGVGARLPAYATSFGRVLLGALDQQEREQRLDSSPISKLTPNTLTDRAALAKAIEAAGRDGYSLVVEELVAGVIGMSVPVRDRRGKVVAAAGISFNPVRFKKRDAIEHYLPHLRRAADQITLSLP</sequence>
<comment type="caution">
    <text evidence="6">The sequence shown here is derived from an EMBL/GenBank/DDBJ whole genome shotgun (WGS) entry which is preliminary data.</text>
</comment>
<proteinExistence type="predicted"/>
<dbReference type="GO" id="GO:0003677">
    <property type="term" value="F:DNA binding"/>
    <property type="evidence" value="ECO:0007669"/>
    <property type="project" value="UniProtKB-KW"/>
</dbReference>
<dbReference type="SMART" id="SM00346">
    <property type="entry name" value="HTH_ICLR"/>
    <property type="match status" value="1"/>
</dbReference>
<evidence type="ECO:0000313" key="6">
    <source>
        <dbReference type="EMBL" id="MVQ32238.1"/>
    </source>
</evidence>
<dbReference type="InterPro" id="IPR036390">
    <property type="entry name" value="WH_DNA-bd_sf"/>
</dbReference>
<accession>A0A6N8IZN0</accession>
<dbReference type="Gene3D" id="1.10.10.10">
    <property type="entry name" value="Winged helix-like DNA-binding domain superfamily/Winged helix DNA-binding domain"/>
    <property type="match status" value="1"/>
</dbReference>
<evidence type="ECO:0000256" key="1">
    <source>
        <dbReference type="ARBA" id="ARBA00023015"/>
    </source>
</evidence>
<dbReference type="InterPro" id="IPR005471">
    <property type="entry name" value="Tscrpt_reg_IclR_N"/>
</dbReference>
<evidence type="ECO:0000259" key="4">
    <source>
        <dbReference type="PROSITE" id="PS51077"/>
    </source>
</evidence>
<evidence type="ECO:0000256" key="2">
    <source>
        <dbReference type="ARBA" id="ARBA00023125"/>
    </source>
</evidence>
<dbReference type="PROSITE" id="PS51077">
    <property type="entry name" value="HTH_ICLR"/>
    <property type="match status" value="1"/>
</dbReference>
<dbReference type="PANTHER" id="PTHR30136">
    <property type="entry name" value="HELIX-TURN-HELIX TRANSCRIPTIONAL REGULATOR, ICLR FAMILY"/>
    <property type="match status" value="1"/>
</dbReference>
<dbReference type="SUPFAM" id="SSF55781">
    <property type="entry name" value="GAF domain-like"/>
    <property type="match status" value="1"/>
</dbReference>
<feature type="domain" description="HTH iclR-type" evidence="4">
    <location>
        <begin position="25"/>
        <end position="85"/>
    </location>
</feature>
<keyword evidence="7" id="KW-1185">Reference proteome</keyword>
<dbReference type="PANTHER" id="PTHR30136:SF34">
    <property type="entry name" value="TRANSCRIPTIONAL REGULATOR"/>
    <property type="match status" value="1"/>
</dbReference>
<dbReference type="Pfam" id="PF09339">
    <property type="entry name" value="HTH_IclR"/>
    <property type="match status" value="1"/>
</dbReference>
<dbReference type="InterPro" id="IPR036388">
    <property type="entry name" value="WH-like_DNA-bd_sf"/>
</dbReference>
<protein>
    <submittedName>
        <fullName evidence="6">Helix-turn-helix domain-containing protein</fullName>
    </submittedName>
</protein>